<protein>
    <recommendedName>
        <fullName evidence="4">Secreted protein</fullName>
    </recommendedName>
</protein>
<dbReference type="AlphaFoldDB" id="A0A150PVA0"/>
<organism evidence="2 3">
    <name type="scientific">Sorangium cellulosum</name>
    <name type="common">Polyangium cellulosum</name>
    <dbReference type="NCBI Taxonomy" id="56"/>
    <lineage>
        <taxon>Bacteria</taxon>
        <taxon>Pseudomonadati</taxon>
        <taxon>Myxococcota</taxon>
        <taxon>Polyangia</taxon>
        <taxon>Polyangiales</taxon>
        <taxon>Polyangiaceae</taxon>
        <taxon>Sorangium</taxon>
    </lineage>
</organism>
<dbReference type="EMBL" id="JELX01001234">
    <property type="protein sequence ID" value="KYF59687.1"/>
    <property type="molecule type" value="Genomic_DNA"/>
</dbReference>
<sequence length="384" mass="40001">MITNQNNGSLRRGFRSLLALLLAAAAPACAAAPVEEPMDESIDASDEALRSGDASGWAFFDGTRLLSARSFNSAGGANHVVLSGVGVYTVTFEDLGGSGGNVQVNSTGGEGQRCKVSSWQTVDTALKVHVRCHAAAGAPTSSPFVVSYARLAGGTAASSAGAYLLMNRPTGGALSSEHQWGAPASVTRTSAGRYTITLAGNGSVKSSVLVTAVGGGPEYCKPLTWSSLFGNTNIDVLCFGQGGAPADTSFSLRYLREPREAPYESGGYVVANEPTTADYTPANQYHRITSECNDRTETVAVHRITPGRYQITYPEMGGLSGLARGAALATAVGAGSDYCNVVGWEHPSADPDAIRVGVRCFNASGLLVDTRFSQAYFSELYHIC</sequence>
<feature type="signal peptide" evidence="1">
    <location>
        <begin position="1"/>
        <end position="30"/>
    </location>
</feature>
<proteinExistence type="predicted"/>
<comment type="caution">
    <text evidence="2">The sequence shown here is derived from an EMBL/GenBank/DDBJ whole genome shotgun (WGS) entry which is preliminary data.</text>
</comment>
<evidence type="ECO:0000313" key="3">
    <source>
        <dbReference type="Proteomes" id="UP000075604"/>
    </source>
</evidence>
<evidence type="ECO:0000313" key="2">
    <source>
        <dbReference type="EMBL" id="KYF59687.1"/>
    </source>
</evidence>
<gene>
    <name evidence="2" type="ORF">BE04_18295</name>
</gene>
<keyword evidence="1" id="KW-0732">Signal</keyword>
<evidence type="ECO:0000256" key="1">
    <source>
        <dbReference type="SAM" id="SignalP"/>
    </source>
</evidence>
<dbReference type="Proteomes" id="UP000075604">
    <property type="component" value="Unassembled WGS sequence"/>
</dbReference>
<reference evidence="2 3" key="1">
    <citation type="submission" date="2014-02" db="EMBL/GenBank/DDBJ databases">
        <title>The small core and large imbalanced accessory genome model reveals a collaborative survival strategy of Sorangium cellulosum strains in nature.</title>
        <authorList>
            <person name="Han K."/>
            <person name="Peng R."/>
            <person name="Blom J."/>
            <person name="Li Y.-Z."/>
        </authorList>
    </citation>
    <scope>NUCLEOTIDE SEQUENCE [LARGE SCALE GENOMIC DNA]</scope>
    <source>
        <strain evidence="2 3">So0157-18</strain>
    </source>
</reference>
<name>A0A150PVA0_SORCE</name>
<accession>A0A150PVA0</accession>
<feature type="chain" id="PRO_5007565949" description="Secreted protein" evidence="1">
    <location>
        <begin position="31"/>
        <end position="384"/>
    </location>
</feature>
<evidence type="ECO:0008006" key="4">
    <source>
        <dbReference type="Google" id="ProtNLM"/>
    </source>
</evidence>